<dbReference type="SUPFAM" id="SSF158472">
    <property type="entry name" value="HAMP domain-like"/>
    <property type="match status" value="1"/>
</dbReference>
<dbReference type="CDD" id="cd00082">
    <property type="entry name" value="HisKA"/>
    <property type="match status" value="1"/>
</dbReference>
<evidence type="ECO:0000256" key="9">
    <source>
        <dbReference type="SAM" id="Coils"/>
    </source>
</evidence>
<evidence type="ECO:0000256" key="8">
    <source>
        <dbReference type="PROSITE-ProRule" id="PRU00169"/>
    </source>
</evidence>
<evidence type="ECO:0000259" key="11">
    <source>
        <dbReference type="PROSITE" id="PS50110"/>
    </source>
</evidence>
<accession>C8WZL3</accession>
<dbReference type="SUPFAM" id="SSF52172">
    <property type="entry name" value="CheY-like"/>
    <property type="match status" value="1"/>
</dbReference>
<gene>
    <name evidence="13" type="ordered locus">Dret_0186</name>
</gene>
<keyword evidence="7" id="KW-0902">Two-component regulatory system</keyword>
<dbReference type="STRING" id="485915.Dret_0186"/>
<dbReference type="InterPro" id="IPR003661">
    <property type="entry name" value="HisK_dim/P_dom"/>
</dbReference>
<dbReference type="Pfam" id="PF02518">
    <property type="entry name" value="HATPase_c"/>
    <property type="match status" value="1"/>
</dbReference>
<dbReference type="Pfam" id="PF00072">
    <property type="entry name" value="Response_reg"/>
    <property type="match status" value="1"/>
</dbReference>
<dbReference type="Proteomes" id="UP000001052">
    <property type="component" value="Chromosome"/>
</dbReference>
<dbReference type="CDD" id="cd17546">
    <property type="entry name" value="REC_hyHK_CKI1_RcsC-like"/>
    <property type="match status" value="1"/>
</dbReference>
<dbReference type="eggNOG" id="COG0784">
    <property type="taxonomic scope" value="Bacteria"/>
</dbReference>
<keyword evidence="9" id="KW-0175">Coiled coil</keyword>
<evidence type="ECO:0000256" key="6">
    <source>
        <dbReference type="ARBA" id="ARBA00022777"/>
    </source>
</evidence>
<feature type="domain" description="Response regulatory" evidence="11">
    <location>
        <begin position="681"/>
        <end position="800"/>
    </location>
</feature>
<dbReference type="SMART" id="SM00388">
    <property type="entry name" value="HisKA"/>
    <property type="match status" value="1"/>
</dbReference>
<dbReference type="HOGENOM" id="CLU_000445_114_21_7"/>
<dbReference type="Gene3D" id="1.10.287.130">
    <property type="match status" value="1"/>
</dbReference>
<dbReference type="SUPFAM" id="SSF55874">
    <property type="entry name" value="ATPase domain of HSP90 chaperone/DNA topoisomerase II/histidine kinase"/>
    <property type="match status" value="1"/>
</dbReference>
<dbReference type="Gene3D" id="3.30.565.10">
    <property type="entry name" value="Histidine kinase-like ATPase, C-terminal domain"/>
    <property type="match status" value="1"/>
</dbReference>
<dbReference type="PANTHER" id="PTHR45339:SF1">
    <property type="entry name" value="HYBRID SIGNAL TRANSDUCTION HISTIDINE KINASE J"/>
    <property type="match status" value="1"/>
</dbReference>
<evidence type="ECO:0000256" key="3">
    <source>
        <dbReference type="ARBA" id="ARBA00012438"/>
    </source>
</evidence>
<evidence type="ECO:0000313" key="14">
    <source>
        <dbReference type="Proteomes" id="UP000001052"/>
    </source>
</evidence>
<dbReference type="InterPro" id="IPR005467">
    <property type="entry name" value="His_kinase_dom"/>
</dbReference>
<comment type="catalytic activity">
    <reaction evidence="1">
        <text>ATP + protein L-histidine = ADP + protein N-phospho-L-histidine.</text>
        <dbReference type="EC" id="2.7.13.3"/>
    </reaction>
</comment>
<dbReference type="PANTHER" id="PTHR45339">
    <property type="entry name" value="HYBRID SIGNAL TRANSDUCTION HISTIDINE KINASE J"/>
    <property type="match status" value="1"/>
</dbReference>
<dbReference type="FunFam" id="3.30.565.10:FF:000010">
    <property type="entry name" value="Sensor histidine kinase RcsC"/>
    <property type="match status" value="1"/>
</dbReference>
<dbReference type="EC" id="2.7.13.3" evidence="3"/>
<dbReference type="PROSITE" id="PS50885">
    <property type="entry name" value="HAMP"/>
    <property type="match status" value="1"/>
</dbReference>
<keyword evidence="4 8" id="KW-0597">Phosphoprotein</keyword>
<evidence type="ECO:0000313" key="13">
    <source>
        <dbReference type="EMBL" id="ACV67488.1"/>
    </source>
</evidence>
<comment type="subcellular location">
    <subcellularLocation>
        <location evidence="2">Membrane</location>
    </subcellularLocation>
</comment>
<dbReference type="Pfam" id="PF00672">
    <property type="entry name" value="HAMP"/>
    <property type="match status" value="1"/>
</dbReference>
<dbReference type="GO" id="GO:0016020">
    <property type="term" value="C:membrane"/>
    <property type="evidence" value="ECO:0007669"/>
    <property type="project" value="UniProtKB-SubCell"/>
</dbReference>
<evidence type="ECO:0000256" key="1">
    <source>
        <dbReference type="ARBA" id="ARBA00000085"/>
    </source>
</evidence>
<dbReference type="SMART" id="SM00304">
    <property type="entry name" value="HAMP"/>
    <property type="match status" value="1"/>
</dbReference>
<dbReference type="InterPro" id="IPR003594">
    <property type="entry name" value="HATPase_dom"/>
</dbReference>
<dbReference type="KEGG" id="drt:Dret_0186"/>
<dbReference type="InterPro" id="IPR004358">
    <property type="entry name" value="Sig_transdc_His_kin-like_C"/>
</dbReference>
<feature type="modified residue" description="4-aspartylphosphate" evidence="8">
    <location>
        <position position="730"/>
    </location>
</feature>
<organism evidence="13 14">
    <name type="scientific">Desulfohalobium retbaense (strain ATCC 49708 / DSM 5692 / JCM 16813 / HR100)</name>
    <dbReference type="NCBI Taxonomy" id="485915"/>
    <lineage>
        <taxon>Bacteria</taxon>
        <taxon>Pseudomonadati</taxon>
        <taxon>Thermodesulfobacteriota</taxon>
        <taxon>Desulfovibrionia</taxon>
        <taxon>Desulfovibrionales</taxon>
        <taxon>Desulfohalobiaceae</taxon>
        <taxon>Desulfohalobium</taxon>
    </lineage>
</organism>
<protein>
    <recommendedName>
        <fullName evidence="3">histidine kinase</fullName>
        <ecNumber evidence="3">2.7.13.3</ecNumber>
    </recommendedName>
</protein>
<evidence type="ECO:0000259" key="12">
    <source>
        <dbReference type="PROSITE" id="PS50885"/>
    </source>
</evidence>
<dbReference type="Gene3D" id="3.40.50.2300">
    <property type="match status" value="1"/>
</dbReference>
<dbReference type="PROSITE" id="PS50109">
    <property type="entry name" value="HIS_KIN"/>
    <property type="match status" value="1"/>
</dbReference>
<reference evidence="14" key="1">
    <citation type="submission" date="2009-09" db="EMBL/GenBank/DDBJ databases">
        <title>The complete chromosome of Desulfohalobium retbaense DSM 5692.</title>
        <authorList>
            <consortium name="US DOE Joint Genome Institute (JGI-PGF)"/>
            <person name="Lucas S."/>
            <person name="Copeland A."/>
            <person name="Lapidus A."/>
            <person name="Glavina del Rio T."/>
            <person name="Dalin E."/>
            <person name="Tice H."/>
            <person name="Bruce D."/>
            <person name="Goodwin L."/>
            <person name="Pitluck S."/>
            <person name="Kyrpides N."/>
            <person name="Mavromatis K."/>
            <person name="Ivanova N."/>
            <person name="Mikhailova N."/>
            <person name="Munk A.C."/>
            <person name="Brettin T."/>
            <person name="Detter J.C."/>
            <person name="Han C."/>
            <person name="Tapia R."/>
            <person name="Larimer F."/>
            <person name="Land M."/>
            <person name="Hauser L."/>
            <person name="Markowitz V."/>
            <person name="Cheng J.-F."/>
            <person name="Hugenholtz P."/>
            <person name="Woyke T."/>
            <person name="Wu D."/>
            <person name="Spring S."/>
            <person name="Klenk H.-P."/>
            <person name="Eisen J.A."/>
        </authorList>
    </citation>
    <scope>NUCLEOTIDE SEQUENCE [LARGE SCALE GENOMIC DNA]</scope>
    <source>
        <strain evidence="14">DSM 5692</strain>
    </source>
</reference>
<dbReference type="InterPro" id="IPR003660">
    <property type="entry name" value="HAMP_dom"/>
</dbReference>
<dbReference type="RefSeq" id="WP_015750647.1">
    <property type="nucleotide sequence ID" value="NC_013223.1"/>
</dbReference>
<keyword evidence="5" id="KW-0808">Transferase</keyword>
<dbReference type="SMART" id="SM00387">
    <property type="entry name" value="HATPase_c"/>
    <property type="match status" value="1"/>
</dbReference>
<evidence type="ECO:0000256" key="7">
    <source>
        <dbReference type="ARBA" id="ARBA00023012"/>
    </source>
</evidence>
<dbReference type="EMBL" id="CP001734">
    <property type="protein sequence ID" value="ACV67488.1"/>
    <property type="molecule type" value="Genomic_DNA"/>
</dbReference>
<feature type="domain" description="Histidine kinase" evidence="10">
    <location>
        <begin position="440"/>
        <end position="657"/>
    </location>
</feature>
<feature type="domain" description="HAMP" evidence="12">
    <location>
        <begin position="355"/>
        <end position="407"/>
    </location>
</feature>
<dbReference type="Gene3D" id="6.10.340.10">
    <property type="match status" value="1"/>
</dbReference>
<dbReference type="Pfam" id="PF00512">
    <property type="entry name" value="HisKA"/>
    <property type="match status" value="1"/>
</dbReference>
<name>C8WZL3_DESRD</name>
<evidence type="ECO:0000256" key="5">
    <source>
        <dbReference type="ARBA" id="ARBA00022679"/>
    </source>
</evidence>
<dbReference type="eggNOG" id="COG2205">
    <property type="taxonomic scope" value="Bacteria"/>
</dbReference>
<dbReference type="AlphaFoldDB" id="C8WZL3"/>
<dbReference type="SMART" id="SM00448">
    <property type="entry name" value="REC"/>
    <property type="match status" value="1"/>
</dbReference>
<dbReference type="InterPro" id="IPR011006">
    <property type="entry name" value="CheY-like_superfamily"/>
</dbReference>
<dbReference type="OrthoDB" id="5378360at2"/>
<proteinExistence type="predicted"/>
<sequence length="810" mass="89067">MRLHTKLLLAVLPLVLPVLVFGLWAEGLFDHLASDTTQLVSGSEVLADKAERVHTLARLIERQAESDYRLVAREAARSLQNYHQFLTQVQQLLGSSTTLTLYMHSHPSGREYLAMQLYPELEQALKNFHLSAIRLVDDNGVSLLHQGVPPLQKAGRQKRKPPWWSQIQRELHADAQHISTLYQGQNKGAPVYRLAVIMPLRYLWNRYNQKAGKVKGYLSFEVSLPALMAYLGSKSGHGGDLVWKTPDGTVVAGRSANAAGRSMAEVEAQLGPMRHFEAEAVPGKLVVDFLLPEASVYSHVQAARQLSTSLDTRVKEVAHLSSAAQHESLRLQSVLFITLAVTLVLSLVLALVISRGIGRPLSRLTSAAERISKGNLQENPGVYPRDEIGDLAASFERMRKALQSQIATLDKQVRDRTAALSKAKEEAERANRAKSDFLSGLSHEIRTPMNALLGASDLLEKTELDARQRKYLRMGKSSGKTLLSLITNLLDVARLERGRLQLAREVFSLEQMVQEAIDVVELAAQEKGLILNKKIALAVRGTYLGDPVRLRQILVNLLNNAMKFTPQGRVLVEVTPAEQTGVLFRVSDTGEGIPQESLETIFEPFSQLDSSSGLPNSGSGLGLAISRQLLEAMGGRIWVESRLGRGSDFFFLVPLERTDSAAPATVVPQPAEEVPDLTGLQVLLAEDTPNNSMLIRFFLEGTGCRVSAVENGAAALEALERDRYDVVLMDIQMPVMDGITATRRIRAREQATGGNAIPVVAMTAHTNAEEVSKLYAAGCSQYLPKPVCRAYLLELLQHIHTGTSQILHQP</sequence>
<dbReference type="PRINTS" id="PR00344">
    <property type="entry name" value="BCTRLSENSOR"/>
</dbReference>
<keyword evidence="14" id="KW-1185">Reference proteome</keyword>
<keyword evidence="6 13" id="KW-0418">Kinase</keyword>
<feature type="coiled-coil region" evidence="9">
    <location>
        <begin position="392"/>
        <end position="433"/>
    </location>
</feature>
<dbReference type="SUPFAM" id="SSF47384">
    <property type="entry name" value="Homodimeric domain of signal transducing histidine kinase"/>
    <property type="match status" value="1"/>
</dbReference>
<dbReference type="InterPro" id="IPR036097">
    <property type="entry name" value="HisK_dim/P_sf"/>
</dbReference>
<dbReference type="GO" id="GO:0000155">
    <property type="term" value="F:phosphorelay sensor kinase activity"/>
    <property type="evidence" value="ECO:0007669"/>
    <property type="project" value="InterPro"/>
</dbReference>
<dbReference type="InterPro" id="IPR001789">
    <property type="entry name" value="Sig_transdc_resp-reg_receiver"/>
</dbReference>
<evidence type="ECO:0000256" key="4">
    <source>
        <dbReference type="ARBA" id="ARBA00022553"/>
    </source>
</evidence>
<dbReference type="InterPro" id="IPR036890">
    <property type="entry name" value="HATPase_C_sf"/>
</dbReference>
<dbReference type="PROSITE" id="PS50110">
    <property type="entry name" value="RESPONSE_REGULATORY"/>
    <property type="match status" value="1"/>
</dbReference>
<dbReference type="CDD" id="cd06225">
    <property type="entry name" value="HAMP"/>
    <property type="match status" value="1"/>
</dbReference>
<reference evidence="13 14" key="2">
    <citation type="journal article" date="2010" name="Stand. Genomic Sci.">
        <title>Complete genome sequence of Desulfohalobium retbaense type strain (HR(100)).</title>
        <authorList>
            <person name="Spring S."/>
            <person name="Nolan M."/>
            <person name="Lapidus A."/>
            <person name="Glavina Del Rio T."/>
            <person name="Copeland A."/>
            <person name="Tice H."/>
            <person name="Cheng J.F."/>
            <person name="Lucas S."/>
            <person name="Land M."/>
            <person name="Chen F."/>
            <person name="Bruce D."/>
            <person name="Goodwin L."/>
            <person name="Pitluck S."/>
            <person name="Ivanova N."/>
            <person name="Mavromatis K."/>
            <person name="Mikhailova N."/>
            <person name="Pati A."/>
            <person name="Chen A."/>
            <person name="Palaniappan K."/>
            <person name="Hauser L."/>
            <person name="Chang Y.J."/>
            <person name="Jeffries C.D."/>
            <person name="Munk C."/>
            <person name="Kiss H."/>
            <person name="Chain P."/>
            <person name="Han C."/>
            <person name="Brettin T."/>
            <person name="Detter J.C."/>
            <person name="Schuler E."/>
            <person name="Goker M."/>
            <person name="Rohde M."/>
            <person name="Bristow J."/>
            <person name="Eisen J.A."/>
            <person name="Markowitz V."/>
            <person name="Hugenholtz P."/>
            <person name="Kyrpides N.C."/>
            <person name="Klenk H.P."/>
        </authorList>
    </citation>
    <scope>NUCLEOTIDE SEQUENCE [LARGE SCALE GENOMIC DNA]</scope>
    <source>
        <strain evidence="13 14">DSM 5692</strain>
    </source>
</reference>
<dbReference type="CDD" id="cd16922">
    <property type="entry name" value="HATPase_EvgS-ArcB-TorS-like"/>
    <property type="match status" value="1"/>
</dbReference>
<evidence type="ECO:0000256" key="2">
    <source>
        <dbReference type="ARBA" id="ARBA00004370"/>
    </source>
</evidence>
<evidence type="ECO:0000259" key="10">
    <source>
        <dbReference type="PROSITE" id="PS50109"/>
    </source>
</evidence>